<dbReference type="Proteomes" id="UP000001460">
    <property type="component" value="Unassembled WGS sequence"/>
</dbReference>
<organism evidence="1 2">
    <name type="scientific">Cryptosporidium muris (strain RN66)</name>
    <dbReference type="NCBI Taxonomy" id="441375"/>
    <lineage>
        <taxon>Eukaryota</taxon>
        <taxon>Sar</taxon>
        <taxon>Alveolata</taxon>
        <taxon>Apicomplexa</taxon>
        <taxon>Conoidasida</taxon>
        <taxon>Coccidia</taxon>
        <taxon>Eucoccidiorida</taxon>
        <taxon>Eimeriorina</taxon>
        <taxon>Cryptosporidiidae</taxon>
        <taxon>Cryptosporidium</taxon>
    </lineage>
</organism>
<dbReference type="VEuPathDB" id="CryptoDB:CMU_002000"/>
<dbReference type="SUPFAM" id="SSF50978">
    <property type="entry name" value="WD40 repeat-like"/>
    <property type="match status" value="1"/>
</dbReference>
<proteinExistence type="predicted"/>
<sequence length="347" mass="39911">MTNLGKILIPPSPNWFNYHSICLDSKSGWYSFCTKNSIIIGNIKNYYYGSIPCGLKSRPNAVYIIEKKRYEHNLKKNSVSNNNKCHQDMNKIISDEDSDKYPATYMTSSILLCASHNDKVTRLWNIEYDKDKSLNLRCELLVWNNSHKYNCNAVLIADNLVITGDEKGRIISFEYLSILNSKKYKKQIESLICDYCPLESSITVMKQIDKRLFDNKVIIAIGYSNGSILMIDIYNSNILKDFGYHSTIGNKVTCISFIYRVSQENKEFYLKYHSIEGPIHNQIPKVTANFALPHTSEKFTLSSNILAINYSCLMVTSGIDNTTTVWDIMDELSPKRYSDIPKKLKIR</sequence>
<dbReference type="RefSeq" id="XP_002141678.1">
    <property type="nucleotide sequence ID" value="XM_002141642.1"/>
</dbReference>
<dbReference type="InterPro" id="IPR036322">
    <property type="entry name" value="WD40_repeat_dom_sf"/>
</dbReference>
<protein>
    <submittedName>
        <fullName evidence="1">Uncharacterized protein</fullName>
    </submittedName>
</protein>
<name>B6AGI8_CRYMR</name>
<dbReference type="AlphaFoldDB" id="B6AGI8"/>
<dbReference type="Gene3D" id="2.130.10.10">
    <property type="entry name" value="YVTN repeat-like/Quinoprotein amine dehydrogenase"/>
    <property type="match status" value="1"/>
</dbReference>
<gene>
    <name evidence="1" type="ORF">CMU_002000</name>
</gene>
<evidence type="ECO:0000313" key="1">
    <source>
        <dbReference type="EMBL" id="EEA07329.1"/>
    </source>
</evidence>
<dbReference type="GeneID" id="6996787"/>
<evidence type="ECO:0000313" key="2">
    <source>
        <dbReference type="Proteomes" id="UP000001460"/>
    </source>
</evidence>
<dbReference type="OrthoDB" id="2110451at2759"/>
<accession>B6AGI8</accession>
<dbReference type="InterPro" id="IPR015943">
    <property type="entry name" value="WD40/YVTN_repeat-like_dom_sf"/>
</dbReference>
<keyword evidence="2" id="KW-1185">Reference proteome</keyword>
<reference evidence="1" key="1">
    <citation type="submission" date="2008-06" db="EMBL/GenBank/DDBJ databases">
        <authorList>
            <person name="Lorenzi H."/>
            <person name="Inman J."/>
            <person name="Miller J."/>
            <person name="Schobel S."/>
            <person name="Amedeo P."/>
            <person name="Caler E.V."/>
            <person name="da Silva J."/>
        </authorList>
    </citation>
    <scope>NUCLEOTIDE SEQUENCE [LARGE SCALE GENOMIC DNA]</scope>
    <source>
        <strain evidence="1">RN66</strain>
    </source>
</reference>
<dbReference type="EMBL" id="DS989732">
    <property type="protein sequence ID" value="EEA07329.1"/>
    <property type="molecule type" value="Genomic_DNA"/>
</dbReference>